<dbReference type="Gene3D" id="3.30.420.10">
    <property type="entry name" value="Ribonuclease H-like superfamily/Ribonuclease H"/>
    <property type="match status" value="1"/>
</dbReference>
<keyword evidence="2" id="KW-1185">Reference proteome</keyword>
<reference evidence="1" key="1">
    <citation type="submission" date="2021-01" db="UniProtKB">
        <authorList>
            <consortium name="EnsemblPlants"/>
        </authorList>
    </citation>
    <scope>IDENTIFICATION</scope>
</reference>
<dbReference type="GO" id="GO:0004535">
    <property type="term" value="F:poly(A)-specific ribonuclease activity"/>
    <property type="evidence" value="ECO:0007669"/>
    <property type="project" value="InterPro"/>
</dbReference>
<evidence type="ECO:0000313" key="1">
    <source>
        <dbReference type="EnsemblPlants" id="Kaladp0018s0042.1.v1.1"/>
    </source>
</evidence>
<dbReference type="Gramene" id="Kaladp0018s0042.1.v1.1">
    <property type="protein sequence ID" value="Kaladp0018s0042.1.v1.1"/>
    <property type="gene ID" value="Kaladp0018s0042.v1.1"/>
</dbReference>
<proteinExistence type="predicted"/>
<dbReference type="SUPFAM" id="SSF53098">
    <property type="entry name" value="Ribonuclease H-like"/>
    <property type="match status" value="1"/>
</dbReference>
<sequence length="101" mass="11841">MQNFATEMDNIRNLIHNTLFNIISMDTEYSGVIYESSDVRYRHPLAEYWLMKANIDVLGLIQVEFTLSDSAGNLATLRPERTIVVWEFAISDFDHNRWRSL</sequence>
<evidence type="ECO:0000313" key="2">
    <source>
        <dbReference type="Proteomes" id="UP000594263"/>
    </source>
</evidence>
<dbReference type="Proteomes" id="UP000594263">
    <property type="component" value="Unplaced"/>
</dbReference>
<dbReference type="InterPro" id="IPR036397">
    <property type="entry name" value="RNaseH_sf"/>
</dbReference>
<accession>A0A7N0T1F0</accession>
<dbReference type="GO" id="GO:0030014">
    <property type="term" value="C:CCR4-NOT complex"/>
    <property type="evidence" value="ECO:0007669"/>
    <property type="project" value="InterPro"/>
</dbReference>
<dbReference type="EnsemblPlants" id="Kaladp0018s0042.1.v1.1">
    <property type="protein sequence ID" value="Kaladp0018s0042.1.v1.1"/>
    <property type="gene ID" value="Kaladp0018s0042.v1.1"/>
</dbReference>
<dbReference type="InterPro" id="IPR012337">
    <property type="entry name" value="RNaseH-like_sf"/>
</dbReference>
<dbReference type="PANTHER" id="PTHR10797">
    <property type="entry name" value="CCR4-NOT TRANSCRIPTION COMPLEX SUBUNIT"/>
    <property type="match status" value="1"/>
</dbReference>
<protein>
    <submittedName>
        <fullName evidence="1">Uncharacterized protein</fullName>
    </submittedName>
</protein>
<organism evidence="1 2">
    <name type="scientific">Kalanchoe fedtschenkoi</name>
    <name type="common">Lavender scallops</name>
    <name type="synonym">South American air plant</name>
    <dbReference type="NCBI Taxonomy" id="63787"/>
    <lineage>
        <taxon>Eukaryota</taxon>
        <taxon>Viridiplantae</taxon>
        <taxon>Streptophyta</taxon>
        <taxon>Embryophyta</taxon>
        <taxon>Tracheophyta</taxon>
        <taxon>Spermatophyta</taxon>
        <taxon>Magnoliopsida</taxon>
        <taxon>eudicotyledons</taxon>
        <taxon>Gunneridae</taxon>
        <taxon>Pentapetalae</taxon>
        <taxon>Saxifragales</taxon>
        <taxon>Crassulaceae</taxon>
        <taxon>Kalanchoe</taxon>
    </lineage>
</organism>
<dbReference type="InterPro" id="IPR039637">
    <property type="entry name" value="CNOT7/CNOT8/Pop2"/>
</dbReference>
<dbReference type="GO" id="GO:0003676">
    <property type="term" value="F:nucleic acid binding"/>
    <property type="evidence" value="ECO:0007669"/>
    <property type="project" value="InterPro"/>
</dbReference>
<dbReference type="AlphaFoldDB" id="A0A7N0T1F0"/>
<name>A0A7N0T1F0_KALFE</name>